<evidence type="ECO:0000259" key="3">
    <source>
        <dbReference type="Pfam" id="PF00085"/>
    </source>
</evidence>
<keyword evidence="1" id="KW-0802">TPR repeat</keyword>
<reference evidence="4" key="1">
    <citation type="submission" date="2021-08" db="EMBL/GenBank/DDBJ databases">
        <title>WGS assembly of Ceratopteris richardii.</title>
        <authorList>
            <person name="Marchant D.B."/>
            <person name="Chen G."/>
            <person name="Jenkins J."/>
            <person name="Shu S."/>
            <person name="Leebens-Mack J."/>
            <person name="Grimwood J."/>
            <person name="Schmutz J."/>
            <person name="Soltis P."/>
            <person name="Soltis D."/>
            <person name="Chen Z.-H."/>
        </authorList>
    </citation>
    <scope>NUCLEOTIDE SEQUENCE</scope>
    <source>
        <strain evidence="4">Whitten #5841</strain>
        <tissue evidence="4">Leaf</tissue>
    </source>
</reference>
<feature type="compositionally biased region" description="Basic and acidic residues" evidence="2">
    <location>
        <begin position="35"/>
        <end position="46"/>
    </location>
</feature>
<feature type="compositionally biased region" description="Polar residues" evidence="2">
    <location>
        <begin position="322"/>
        <end position="339"/>
    </location>
</feature>
<protein>
    <recommendedName>
        <fullName evidence="3">Thioredoxin domain-containing protein</fullName>
    </recommendedName>
</protein>
<dbReference type="InterPro" id="IPR011990">
    <property type="entry name" value="TPR-like_helical_dom_sf"/>
</dbReference>
<feature type="region of interest" description="Disordered" evidence="2">
    <location>
        <begin position="380"/>
        <end position="458"/>
    </location>
</feature>
<sequence>MIHCQSPLKKNNPIKFHTGMFDSILLRRGGSRGDCGGRPRIDKSADIRPPLPPVSPCQAGTNRLKSFAEDAQRDNGAGTGCGERRLMSTDEIASLRSSQPHKDTHNLDLGLKNDSIGIDEIRMEANLNLGVETPDRTGYAIGKQTDGSKESNAQFNVDAKGRYSNDDAKLPKTEQRSSRSRFFIWGRNIKSSERKGIPQEKPSLSTVILRNGSKKSSCADAELGFHRSPSTREGVDVEDMGPDHSNLKNMLYDHGDVKAGEMSSSCSIQATEILSAKSYTPGGELSRSQRDCNEFSLSLNKDVRVSRTINFAGMGEAHGQTRGVSSWSHSSTMVKSPSPENLKDTELINHQALDQKLIVGLNNGSSLSKMGGSIFIDSLSSHGESSSSGSPLANDILKEGRSSSPGDVSVDKDSPYSVSSRSMGSVTGYDNAVNSPVFRTSSNESSDRHQWSVRKSDEMSLGTARGSYGNMKSGDVSSCRVKPDGIYNQLSARGTAYANGNNHNNTLNCGNLLVGGTNGDVLSYSGIVKGNAKQDKTRKGTLPMDSKLLKSALTTSDPEGIKIAANEYFRTGHFLEALTLYDKAVSLSPKSALYRNSRAAALSRLDRLSEALKECEEAIRLDPSYVSARHHAASLYIRLGMIKNAEQHLNNTGQHIGLVEKQRLQTVECHIAKCIKARESGDWHTVIKESDAAVVMGADSAPQIFGFKAEALNNLGRFQEAESICSAARKLEKSLVNSCICCPSSYLQLVSAQVYLALGRFDEAVQAADEGLRIEPKNAIASALLSKAQIAAQARAAGNEHFKRGRFFEALSSYTEGLESDPTNAILLCNRAACRLKLEQWEKAVEDCDAALRVQPNYTKARLRRASCLTKLERWEDALQDYEALKRDLPGNPDVERSLFDVQIAIKISRGEEVRGMKFGGGVEEVTTEEQFKEAIGSAAGLSVVQFITRWSERCQKLSPFMNDLCRRHPCVNFVKVDVEDLPYVISIESITFIPTFKIYKDGRKLKELIGPTEQTLEYAVKHYSL</sequence>
<feature type="compositionally biased region" description="Basic and acidic residues" evidence="2">
    <location>
        <begin position="445"/>
        <end position="458"/>
    </location>
</feature>
<dbReference type="Proteomes" id="UP000825935">
    <property type="component" value="Chromosome 14"/>
</dbReference>
<dbReference type="GO" id="GO:0006950">
    <property type="term" value="P:response to stress"/>
    <property type="evidence" value="ECO:0007669"/>
    <property type="project" value="UniProtKB-ARBA"/>
</dbReference>
<evidence type="ECO:0000313" key="4">
    <source>
        <dbReference type="EMBL" id="KAH7415048.1"/>
    </source>
</evidence>
<dbReference type="AlphaFoldDB" id="A0A8T2TD44"/>
<dbReference type="InterPro" id="IPR044534">
    <property type="entry name" value="TTL1-4"/>
</dbReference>
<feature type="compositionally biased region" description="Polar residues" evidence="2">
    <location>
        <begin position="416"/>
        <end position="425"/>
    </location>
</feature>
<dbReference type="Pfam" id="PF13432">
    <property type="entry name" value="TPR_16"/>
    <property type="match status" value="2"/>
</dbReference>
<dbReference type="Gene3D" id="3.40.30.10">
    <property type="entry name" value="Glutaredoxin"/>
    <property type="match status" value="1"/>
</dbReference>
<name>A0A8T2TD44_CERRI</name>
<keyword evidence="5" id="KW-1185">Reference proteome</keyword>
<gene>
    <name evidence="4" type="ORF">KP509_14G024900</name>
</gene>
<dbReference type="InterPro" id="IPR019734">
    <property type="entry name" value="TPR_rpt"/>
</dbReference>
<dbReference type="EMBL" id="CM035419">
    <property type="protein sequence ID" value="KAH7415048.1"/>
    <property type="molecule type" value="Genomic_DNA"/>
</dbReference>
<accession>A0A8T2TD44</accession>
<comment type="caution">
    <text evidence="4">The sequence shown here is derived from an EMBL/GenBank/DDBJ whole genome shotgun (WGS) entry which is preliminary data.</text>
</comment>
<feature type="domain" description="Thioredoxin" evidence="3">
    <location>
        <begin position="926"/>
        <end position="1019"/>
    </location>
</feature>
<feature type="region of interest" description="Disordered" evidence="2">
    <location>
        <begin position="32"/>
        <end position="55"/>
    </location>
</feature>
<dbReference type="PANTHER" id="PTHR46050">
    <property type="entry name" value="TPR REPEAT-CONTAINING THIOREDOXIN"/>
    <property type="match status" value="1"/>
</dbReference>
<feature type="repeat" description="TPR" evidence="1">
    <location>
        <begin position="745"/>
        <end position="778"/>
    </location>
</feature>
<dbReference type="SUPFAM" id="SSF52833">
    <property type="entry name" value="Thioredoxin-like"/>
    <property type="match status" value="1"/>
</dbReference>
<feature type="repeat" description="TPR" evidence="1">
    <location>
        <begin position="558"/>
        <end position="591"/>
    </location>
</feature>
<evidence type="ECO:0000256" key="2">
    <source>
        <dbReference type="SAM" id="MobiDB-lite"/>
    </source>
</evidence>
<proteinExistence type="predicted"/>
<dbReference type="SUPFAM" id="SSF48452">
    <property type="entry name" value="TPR-like"/>
    <property type="match status" value="3"/>
</dbReference>
<dbReference type="SMART" id="SM00028">
    <property type="entry name" value="TPR"/>
    <property type="match status" value="7"/>
</dbReference>
<feature type="region of interest" description="Disordered" evidence="2">
    <location>
        <begin position="317"/>
        <end position="341"/>
    </location>
</feature>
<dbReference type="Gene3D" id="1.25.40.10">
    <property type="entry name" value="Tetratricopeptide repeat domain"/>
    <property type="match status" value="1"/>
</dbReference>
<dbReference type="PANTHER" id="PTHR46050:SF29">
    <property type="entry name" value="TPR REPEAT-CONTAINING THIOREDOXIN TTL4"/>
    <property type="match status" value="1"/>
</dbReference>
<organism evidence="4 5">
    <name type="scientific">Ceratopteris richardii</name>
    <name type="common">Triangle waterfern</name>
    <dbReference type="NCBI Taxonomy" id="49495"/>
    <lineage>
        <taxon>Eukaryota</taxon>
        <taxon>Viridiplantae</taxon>
        <taxon>Streptophyta</taxon>
        <taxon>Embryophyta</taxon>
        <taxon>Tracheophyta</taxon>
        <taxon>Polypodiopsida</taxon>
        <taxon>Polypodiidae</taxon>
        <taxon>Polypodiales</taxon>
        <taxon>Pteridineae</taxon>
        <taxon>Pteridaceae</taxon>
        <taxon>Parkerioideae</taxon>
        <taxon>Ceratopteris</taxon>
    </lineage>
</organism>
<feature type="compositionally biased region" description="Polar residues" evidence="2">
    <location>
        <begin position="432"/>
        <end position="444"/>
    </location>
</feature>
<dbReference type="Pfam" id="PF13181">
    <property type="entry name" value="TPR_8"/>
    <property type="match status" value="1"/>
</dbReference>
<dbReference type="OrthoDB" id="2121326at2759"/>
<feature type="repeat" description="TPR" evidence="1">
    <location>
        <begin position="791"/>
        <end position="824"/>
    </location>
</feature>
<feature type="compositionally biased region" description="Low complexity" evidence="2">
    <location>
        <begin position="380"/>
        <end position="390"/>
    </location>
</feature>
<evidence type="ECO:0000313" key="5">
    <source>
        <dbReference type="Proteomes" id="UP000825935"/>
    </source>
</evidence>
<dbReference type="InterPro" id="IPR013766">
    <property type="entry name" value="Thioredoxin_domain"/>
</dbReference>
<dbReference type="InterPro" id="IPR036249">
    <property type="entry name" value="Thioredoxin-like_sf"/>
</dbReference>
<dbReference type="Pfam" id="PF00085">
    <property type="entry name" value="Thioredoxin"/>
    <property type="match status" value="1"/>
</dbReference>
<evidence type="ECO:0000256" key="1">
    <source>
        <dbReference type="PROSITE-ProRule" id="PRU00339"/>
    </source>
</evidence>
<dbReference type="CDD" id="cd02947">
    <property type="entry name" value="TRX_family"/>
    <property type="match status" value="1"/>
</dbReference>
<dbReference type="PROSITE" id="PS50005">
    <property type="entry name" value="TPR"/>
    <property type="match status" value="3"/>
</dbReference>